<feature type="compositionally biased region" description="Basic residues" evidence="1">
    <location>
        <begin position="223"/>
        <end position="232"/>
    </location>
</feature>
<feature type="compositionally biased region" description="Basic and acidic residues" evidence="1">
    <location>
        <begin position="74"/>
        <end position="86"/>
    </location>
</feature>
<feature type="non-terminal residue" evidence="2">
    <location>
        <position position="462"/>
    </location>
</feature>
<feature type="compositionally biased region" description="Basic and acidic residues" evidence="1">
    <location>
        <begin position="136"/>
        <end position="145"/>
    </location>
</feature>
<feature type="compositionally biased region" description="Basic residues" evidence="1">
    <location>
        <begin position="343"/>
        <end position="367"/>
    </location>
</feature>
<feature type="compositionally biased region" description="Basic and acidic residues" evidence="1">
    <location>
        <begin position="56"/>
        <end position="67"/>
    </location>
</feature>
<feature type="compositionally biased region" description="Basic and acidic residues" evidence="1">
    <location>
        <begin position="1"/>
        <end position="25"/>
    </location>
</feature>
<name>A0A6J4PXJ3_9ACTN</name>
<evidence type="ECO:0000256" key="1">
    <source>
        <dbReference type="SAM" id="MobiDB-lite"/>
    </source>
</evidence>
<feature type="compositionally biased region" description="Basic and acidic residues" evidence="1">
    <location>
        <begin position="327"/>
        <end position="342"/>
    </location>
</feature>
<proteinExistence type="predicted"/>
<reference evidence="2" key="1">
    <citation type="submission" date="2020-02" db="EMBL/GenBank/DDBJ databases">
        <authorList>
            <person name="Meier V. D."/>
        </authorList>
    </citation>
    <scope>NUCLEOTIDE SEQUENCE</scope>
    <source>
        <strain evidence="2">AVDCRST_MAG22</strain>
    </source>
</reference>
<feature type="non-terminal residue" evidence="2">
    <location>
        <position position="1"/>
    </location>
</feature>
<keyword evidence="2" id="KW-0456">Lyase</keyword>
<feature type="compositionally biased region" description="Basic residues" evidence="1">
    <location>
        <begin position="157"/>
        <end position="170"/>
    </location>
</feature>
<feature type="compositionally biased region" description="Basic and acidic residues" evidence="1">
    <location>
        <begin position="181"/>
        <end position="192"/>
    </location>
</feature>
<accession>A0A6J4PXJ3</accession>
<feature type="compositionally biased region" description="Basic and acidic residues" evidence="1">
    <location>
        <begin position="438"/>
        <end position="462"/>
    </location>
</feature>
<feature type="compositionally biased region" description="Basic and acidic residues" evidence="1">
    <location>
        <begin position="114"/>
        <end position="128"/>
    </location>
</feature>
<feature type="region of interest" description="Disordered" evidence="1">
    <location>
        <begin position="290"/>
        <end position="462"/>
    </location>
</feature>
<feature type="compositionally biased region" description="Pro residues" evidence="1">
    <location>
        <begin position="89"/>
        <end position="101"/>
    </location>
</feature>
<sequence length="462" mass="52440">ADGREARREVHSAADKVPARREAHPRVLVQPRAGPALPVGAAAQPGDHGAGGARGVRADLPRGDHPPGGHGRTLRPDSRGGARDLRPLAPDPPLPRPPPGEAPRHPGPHLLQVRGREPFRKPQTEHGRPPGLLQQEGRRPPPDHRDRRRPVGLLSRLRLRNFRPRMHSLHGPRLLRPEALPPHHDGDLRRGSPPEPDGPDAGGPRHPGRAPRLPGVPWYRDLRGRRGRRQERRRQVLPWQRAQPRAAPPDRDRPGGPRTDGAGWRVPGRGRRLRRRRLELRRHSLPVYPGELEREQGHPHHRRRAGLLPDAHQGPLRLRLRRHRRHHPDDEDVHARALVRAERHPRRRPALPRRLAHRLGPRPRGARRGAGLRPEPDLRGRRRVRPGRGHRARPGGDTRYKGDHRPRPRSEGDREREDHPLQPLRPRPLRLLRLRAVPGREPRQPGALRRGDRGGRGRDTGV</sequence>
<gene>
    <name evidence="2" type="ORF">AVDCRST_MAG22-3107</name>
</gene>
<dbReference type="EC" id="4.2.1.122" evidence="2"/>
<dbReference type="GO" id="GO:0052684">
    <property type="term" value="F:L-serine hydro-lyase (adding indole, L-tryptophan-forming) activity"/>
    <property type="evidence" value="ECO:0007669"/>
    <property type="project" value="UniProtKB-EC"/>
</dbReference>
<feature type="compositionally biased region" description="Basic residues" evidence="1">
    <location>
        <begin position="380"/>
        <end position="393"/>
    </location>
</feature>
<feature type="compositionally biased region" description="Basic and acidic residues" evidence="1">
    <location>
        <begin position="394"/>
        <end position="420"/>
    </location>
</feature>
<dbReference type="EMBL" id="CADCUV010000145">
    <property type="protein sequence ID" value="CAA9428783.1"/>
    <property type="molecule type" value="Genomic_DNA"/>
</dbReference>
<protein>
    <submittedName>
        <fullName evidence="2">Tryptophan synthase (Indole-salvaging)</fullName>
        <ecNumber evidence="2">4.2.1.122</ecNumber>
    </submittedName>
</protein>
<dbReference type="AlphaFoldDB" id="A0A6J4PXJ3"/>
<organism evidence="2">
    <name type="scientific">uncultured Rubrobacteraceae bacterium</name>
    <dbReference type="NCBI Taxonomy" id="349277"/>
    <lineage>
        <taxon>Bacteria</taxon>
        <taxon>Bacillati</taxon>
        <taxon>Actinomycetota</taxon>
        <taxon>Rubrobacteria</taxon>
        <taxon>Rubrobacterales</taxon>
        <taxon>Rubrobacteraceae</taxon>
        <taxon>environmental samples</taxon>
    </lineage>
</organism>
<evidence type="ECO:0000313" key="2">
    <source>
        <dbReference type="EMBL" id="CAA9428783.1"/>
    </source>
</evidence>
<feature type="region of interest" description="Disordered" evidence="1">
    <location>
        <begin position="1"/>
        <end position="269"/>
    </location>
</feature>